<organism evidence="1">
    <name type="scientific">Enterobacter agglomerans</name>
    <name type="common">Erwinia herbicola</name>
    <name type="synonym">Pantoea agglomerans</name>
    <dbReference type="NCBI Taxonomy" id="549"/>
    <lineage>
        <taxon>Bacteria</taxon>
        <taxon>Pseudomonadati</taxon>
        <taxon>Pseudomonadota</taxon>
        <taxon>Gammaproteobacteria</taxon>
        <taxon>Enterobacterales</taxon>
        <taxon>Erwiniaceae</taxon>
        <taxon>Pantoea</taxon>
        <taxon>Pantoea agglomerans group</taxon>
    </lineage>
</organism>
<dbReference type="EMBL" id="CACRUS010000033">
    <property type="protein sequence ID" value="VYU80672.1"/>
    <property type="molecule type" value="Genomic_DNA"/>
</dbReference>
<protein>
    <submittedName>
        <fullName evidence="1">Uncharacterized protein</fullName>
    </submittedName>
</protein>
<dbReference type="AlphaFoldDB" id="A0A6N3HV47"/>
<sequence>MKRYFCIAFIVTSLLVVKSDEPNQFVAFTTIVQDK</sequence>
<proteinExistence type="predicted"/>
<accession>A0A6N3HV47</accession>
<gene>
    <name evidence="1" type="ORF">PALFYP105_01615</name>
</gene>
<reference evidence="1" key="1">
    <citation type="submission" date="2019-11" db="EMBL/GenBank/DDBJ databases">
        <authorList>
            <person name="Feng L."/>
        </authorList>
    </citation>
    <scope>NUCLEOTIDE SEQUENCE</scope>
    <source>
        <strain evidence="1">PagglomeransLFYP105</strain>
    </source>
</reference>
<name>A0A6N3HV47_ENTAG</name>
<evidence type="ECO:0000313" key="1">
    <source>
        <dbReference type="EMBL" id="VYU80672.1"/>
    </source>
</evidence>